<feature type="DNA-binding region" description="H-T-H motif" evidence="2">
    <location>
        <begin position="37"/>
        <end position="56"/>
    </location>
</feature>
<keyword evidence="1 2" id="KW-0238">DNA-binding</keyword>
<protein>
    <submittedName>
        <fullName evidence="4">TetR family transcriptional regulator</fullName>
    </submittedName>
</protein>
<dbReference type="SUPFAM" id="SSF46689">
    <property type="entry name" value="Homeodomain-like"/>
    <property type="match status" value="1"/>
</dbReference>
<dbReference type="InterPro" id="IPR050692">
    <property type="entry name" value="HTH_transcr_repressor_FabR"/>
</dbReference>
<sequence>MSHTPAGVRQTQKLRTRQALLDAALALLEHQSLSSLGLREVTRAAGVTPTAFYRHFEDTAALGVALVEETLGSLHGLIGAVLAETGDSEERLDRSVEVIARHVGAQPAHFRFIAREQHGGVGPVRVAIAAQLLRFAEEVALALREEPGSAGWSTEDLLMLGGLYVDHMVITASALLEAGPAGEREVVRVARRRLRLVSIGRAHWLDARPLDPPVTGGPTVPRYEDRRP</sequence>
<evidence type="ECO:0000256" key="1">
    <source>
        <dbReference type="ARBA" id="ARBA00023125"/>
    </source>
</evidence>
<keyword evidence="5" id="KW-1185">Reference proteome</keyword>
<dbReference type="EMBL" id="CP109491">
    <property type="protein sequence ID" value="WUX36741.1"/>
    <property type="molecule type" value="Genomic_DNA"/>
</dbReference>
<dbReference type="Pfam" id="PF00440">
    <property type="entry name" value="TetR_N"/>
    <property type="match status" value="1"/>
</dbReference>
<dbReference type="Gene3D" id="1.10.10.60">
    <property type="entry name" value="Homeodomain-like"/>
    <property type="match status" value="1"/>
</dbReference>
<organism evidence="4 5">
    <name type="scientific">Streptomyces anulatus</name>
    <name type="common">Streptomyces chrysomallus</name>
    <dbReference type="NCBI Taxonomy" id="1892"/>
    <lineage>
        <taxon>Bacteria</taxon>
        <taxon>Bacillati</taxon>
        <taxon>Actinomycetota</taxon>
        <taxon>Actinomycetes</taxon>
        <taxon>Kitasatosporales</taxon>
        <taxon>Streptomycetaceae</taxon>
        <taxon>Streptomyces</taxon>
    </lineage>
</organism>
<dbReference type="Proteomes" id="UP001431926">
    <property type="component" value="Chromosome"/>
</dbReference>
<feature type="domain" description="HTH tetR-type" evidence="3">
    <location>
        <begin position="14"/>
        <end position="74"/>
    </location>
</feature>
<dbReference type="Gene3D" id="1.10.357.10">
    <property type="entry name" value="Tetracycline Repressor, domain 2"/>
    <property type="match status" value="1"/>
</dbReference>
<proteinExistence type="predicted"/>
<reference evidence="4" key="1">
    <citation type="submission" date="2022-10" db="EMBL/GenBank/DDBJ databases">
        <title>The complete genomes of actinobacterial strains from the NBC collection.</title>
        <authorList>
            <person name="Joergensen T.S."/>
            <person name="Alvarez Arevalo M."/>
            <person name="Sterndorff E.B."/>
            <person name="Faurdal D."/>
            <person name="Vuksanovic O."/>
            <person name="Mourched A.-S."/>
            <person name="Charusanti P."/>
            <person name="Shaw S."/>
            <person name="Blin K."/>
            <person name="Weber T."/>
        </authorList>
    </citation>
    <scope>NUCLEOTIDE SEQUENCE</scope>
    <source>
        <strain evidence="4">NBC_01436</strain>
    </source>
</reference>
<evidence type="ECO:0000313" key="5">
    <source>
        <dbReference type="Proteomes" id="UP001431926"/>
    </source>
</evidence>
<accession>A0ABZ1ZD96</accession>
<evidence type="ECO:0000259" key="3">
    <source>
        <dbReference type="PROSITE" id="PS50977"/>
    </source>
</evidence>
<evidence type="ECO:0000313" key="4">
    <source>
        <dbReference type="EMBL" id="WUX36741.1"/>
    </source>
</evidence>
<dbReference type="PANTHER" id="PTHR47752">
    <property type="entry name" value="HTH-TYPE TRANSCRIPTIONAL REPRESSOR FABR"/>
    <property type="match status" value="1"/>
</dbReference>
<dbReference type="InterPro" id="IPR001647">
    <property type="entry name" value="HTH_TetR"/>
</dbReference>
<gene>
    <name evidence="4" type="ORF">OG367_11095</name>
</gene>
<dbReference type="RefSeq" id="WP_329355665.1">
    <property type="nucleotide sequence ID" value="NZ_CP109490.1"/>
</dbReference>
<dbReference type="InterPro" id="IPR009057">
    <property type="entry name" value="Homeodomain-like_sf"/>
</dbReference>
<dbReference type="PROSITE" id="PS50977">
    <property type="entry name" value="HTH_TETR_2"/>
    <property type="match status" value="1"/>
</dbReference>
<name>A0ABZ1ZD96_STRAQ</name>
<evidence type="ECO:0000256" key="2">
    <source>
        <dbReference type="PROSITE-ProRule" id="PRU00335"/>
    </source>
</evidence>
<dbReference type="PANTHER" id="PTHR47752:SF1">
    <property type="entry name" value="HTH-TYPE TRANSCRIPTIONAL REPRESSOR FABR"/>
    <property type="match status" value="1"/>
</dbReference>